<keyword evidence="2" id="KW-1185">Reference proteome</keyword>
<name>A0AA49E4F3_9CAUD</name>
<gene>
    <name evidence="1" type="primary">40</name>
    <name evidence="1" type="ORF">SEA_BOLT007_40</name>
</gene>
<dbReference type="InterPro" id="IPR009057">
    <property type="entry name" value="Homeodomain-like_sf"/>
</dbReference>
<accession>A0AA49E4F3</accession>
<sequence>MSGKIGRPPALSDEQVLALREAAEAGTSHVALAEEYGISTSLVSMICRGIRYPDAPGPITYSYTPRKDTA</sequence>
<reference evidence="1 2" key="1">
    <citation type="submission" date="2022-12" db="EMBL/GenBank/DDBJ databases">
        <authorList>
            <person name="Batteikh M."/>
            <person name="Krug K."/>
            <person name="Kamarzar M."/>
            <person name="Huq N."/>
            <person name="Esparza P.D."/>
            <person name="Ma Y."/>
            <person name="Wang J.Y."/>
            <person name="Fleming H.S."/>
            <person name="Wright N.E."/>
            <person name="Melkote A."/>
            <person name="Senthilvelan J."/>
            <person name="Rajiv S."/>
            <person name="Paek B.H."/>
            <person name="Gonzalez C."/>
            <person name="Abuwarda M."/>
            <person name="Niazmandi K."/>
            <person name="Whang A."/>
            <person name="Magaling J.T.M."/>
            <person name="Seeman S."/>
            <person name="Chai A.E."/>
            <person name="Zorawik M."/>
            <person name="Kasemsunt F."/>
            <person name="Garza D.R."/>
            <person name="Ngo R.T."/>
            <person name="Reddi K."/>
            <person name="Freise A.C."/>
            <person name="Garcia-Vedrenne A.E."/>
            <person name="Garlena R.A."/>
            <person name="Russell D.A."/>
            <person name="Jacobs-Sera D."/>
            <person name="Hatfull G.F."/>
        </authorList>
    </citation>
    <scope>NUCLEOTIDE SEQUENCE [LARGE SCALE GENOMIC DNA]</scope>
</reference>
<organism evidence="1 2">
    <name type="scientific">Arthrobacter phage Bolt007</name>
    <dbReference type="NCBI Taxonomy" id="3017297"/>
    <lineage>
        <taxon>Viruses</taxon>
        <taxon>Duplodnaviria</taxon>
        <taxon>Heunggongvirae</taxon>
        <taxon>Uroviricota</taxon>
        <taxon>Caudoviricetes</taxon>
        <taxon>Berryhillviridae</taxon>
        <taxon>Lilmacvirus</taxon>
        <taxon>Lilmacvirus bolt007</taxon>
    </lineage>
</organism>
<dbReference type="Proteomes" id="UP001212175">
    <property type="component" value="Segment"/>
</dbReference>
<protein>
    <submittedName>
        <fullName evidence="1">Helix-turn-helix DNA binding domain protein</fullName>
    </submittedName>
</protein>
<dbReference type="EMBL" id="OP985600">
    <property type="protein sequence ID" value="WBF79008.1"/>
    <property type="molecule type" value="Genomic_DNA"/>
</dbReference>
<proteinExistence type="predicted"/>
<evidence type="ECO:0000313" key="1">
    <source>
        <dbReference type="EMBL" id="WBF79008.1"/>
    </source>
</evidence>
<evidence type="ECO:0000313" key="2">
    <source>
        <dbReference type="Proteomes" id="UP001212175"/>
    </source>
</evidence>
<dbReference type="Gene3D" id="1.10.10.60">
    <property type="entry name" value="Homeodomain-like"/>
    <property type="match status" value="1"/>
</dbReference>
<dbReference type="SUPFAM" id="SSF46689">
    <property type="entry name" value="Homeodomain-like"/>
    <property type="match status" value="1"/>
</dbReference>